<comment type="caution">
    <text evidence="2">The sequence shown here is derived from an EMBL/GenBank/DDBJ whole genome shotgun (WGS) entry which is preliminary data.</text>
</comment>
<feature type="compositionally biased region" description="Pro residues" evidence="1">
    <location>
        <begin position="147"/>
        <end position="158"/>
    </location>
</feature>
<evidence type="ECO:0000313" key="2">
    <source>
        <dbReference type="EMBL" id="MFC4905027.1"/>
    </source>
</evidence>
<protein>
    <submittedName>
        <fullName evidence="2">Uncharacterized protein</fullName>
    </submittedName>
</protein>
<gene>
    <name evidence="2" type="ORF">ACFPCS_15765</name>
</gene>
<evidence type="ECO:0000256" key="1">
    <source>
        <dbReference type="SAM" id="MobiDB-lite"/>
    </source>
</evidence>
<dbReference type="Proteomes" id="UP001595797">
    <property type="component" value="Unassembled WGS sequence"/>
</dbReference>
<evidence type="ECO:0000313" key="3">
    <source>
        <dbReference type="Proteomes" id="UP001595797"/>
    </source>
</evidence>
<feature type="region of interest" description="Disordered" evidence="1">
    <location>
        <begin position="131"/>
        <end position="183"/>
    </location>
</feature>
<dbReference type="RefSeq" id="WP_277551361.1">
    <property type="nucleotide sequence ID" value="NZ_JARAMH010000008.1"/>
</dbReference>
<keyword evidence="3" id="KW-1185">Reference proteome</keyword>
<feature type="compositionally biased region" description="Low complexity" evidence="1">
    <location>
        <begin position="159"/>
        <end position="173"/>
    </location>
</feature>
<feature type="compositionally biased region" description="Basic residues" evidence="1">
    <location>
        <begin position="174"/>
        <end position="183"/>
    </location>
</feature>
<reference evidence="3" key="1">
    <citation type="journal article" date="2019" name="Int. J. Syst. Evol. Microbiol.">
        <title>The Global Catalogue of Microorganisms (GCM) 10K type strain sequencing project: providing services to taxonomists for standard genome sequencing and annotation.</title>
        <authorList>
            <consortium name="The Broad Institute Genomics Platform"/>
            <consortium name="The Broad Institute Genome Sequencing Center for Infectious Disease"/>
            <person name="Wu L."/>
            <person name="Ma J."/>
        </authorList>
    </citation>
    <scope>NUCLEOTIDE SEQUENCE [LARGE SCALE GENOMIC DNA]</scope>
    <source>
        <strain evidence="3">CGMCC 4.6946</strain>
    </source>
</reference>
<dbReference type="EMBL" id="JBHSIW010000024">
    <property type="protein sequence ID" value="MFC4905027.1"/>
    <property type="molecule type" value="Genomic_DNA"/>
</dbReference>
<organism evidence="2 3">
    <name type="scientific">Kocuria oceani</name>
    <dbReference type="NCBI Taxonomy" id="988827"/>
    <lineage>
        <taxon>Bacteria</taxon>
        <taxon>Bacillati</taxon>
        <taxon>Actinomycetota</taxon>
        <taxon>Actinomycetes</taxon>
        <taxon>Micrococcales</taxon>
        <taxon>Micrococcaceae</taxon>
        <taxon>Kocuria</taxon>
    </lineage>
</organism>
<accession>A0ABV9TLS0</accession>
<sequence>MNAHTDLSTAEAKLLRAKRAYARKLLGLLADHLRRLHSHAVRLTVYADQRTGEYFIGELLDSHDETVAFDPVGVVVPRAEPEGPFGEPITVGPHTVAGLLHRALATHEGPLTKLPRTEQHTGEHYLDLTQGRWTASGPGAHRATGDPPAPRAPAPGRGPRPGRVPGARPTGTGRHARYWMHDP</sequence>
<name>A0ABV9TLS0_9MICC</name>
<proteinExistence type="predicted"/>